<feature type="transmembrane region" description="Helical" evidence="7">
    <location>
        <begin position="30"/>
        <end position="48"/>
    </location>
</feature>
<evidence type="ECO:0000313" key="8">
    <source>
        <dbReference type="EMBL" id="MBA2224833.1"/>
    </source>
</evidence>
<evidence type="ECO:0000256" key="6">
    <source>
        <dbReference type="ARBA" id="ARBA00023136"/>
    </source>
</evidence>
<feature type="transmembrane region" description="Helical" evidence="7">
    <location>
        <begin position="145"/>
        <end position="168"/>
    </location>
</feature>
<keyword evidence="8" id="KW-0966">Cell projection</keyword>
<sequence>MSVAWAAYAGLLLARIAAWAAVLPVIAGRTPPLVRVGMAVAIAGFYLAGQPPPWDARWAALADRLHAVVYLLGVLREVLIGAAMGVLFGLWLMPARVAGEFLSFQIGLNVAPLPGPTGDEAAGTLTALLEVLAALVFLSLDGHHILLAVLHASWSVLPLGGTALPQAAPMVQGLKTSYELGLLLAGPVAACLVLLAVTLALLARTAPQLNIYSVGFTLQVTVVLLASAVLVPEMVQAMQAVVHGYGGQLPQMLRGD</sequence>
<name>A0A7V8VB82_9BACT</name>
<dbReference type="PRINTS" id="PR00953">
    <property type="entry name" value="TYPE3IMRPROT"/>
</dbReference>
<organism evidence="8 9">
    <name type="scientific">Thermogemmata fonticola</name>
    <dbReference type="NCBI Taxonomy" id="2755323"/>
    <lineage>
        <taxon>Bacteria</taxon>
        <taxon>Pseudomonadati</taxon>
        <taxon>Planctomycetota</taxon>
        <taxon>Planctomycetia</taxon>
        <taxon>Gemmatales</taxon>
        <taxon>Gemmataceae</taxon>
        <taxon>Thermogemmata</taxon>
    </lineage>
</organism>
<evidence type="ECO:0000256" key="4">
    <source>
        <dbReference type="ARBA" id="ARBA00022692"/>
    </source>
</evidence>
<dbReference type="RefSeq" id="WP_194536248.1">
    <property type="nucleotide sequence ID" value="NZ_JACEFB010000001.1"/>
</dbReference>
<feature type="transmembrane region" description="Helical" evidence="7">
    <location>
        <begin position="68"/>
        <end position="93"/>
    </location>
</feature>
<reference evidence="8 9" key="1">
    <citation type="submission" date="2020-07" db="EMBL/GenBank/DDBJ databases">
        <title>Thermogemmata thermophila gen. nov., sp. nov., a novel moderate thermophilic planctomycete from a Kamchatka hot spring.</title>
        <authorList>
            <person name="Elcheninov A.G."/>
            <person name="Podosokorskaya O.A."/>
            <person name="Kovaleva O.L."/>
            <person name="Novikov A."/>
            <person name="Bonch-Osmolovskaya E.A."/>
            <person name="Toshchakov S.V."/>
            <person name="Kublanov I.V."/>
        </authorList>
    </citation>
    <scope>NUCLEOTIDE SEQUENCE [LARGE SCALE GENOMIC DNA]</scope>
    <source>
        <strain evidence="8 9">2918</strain>
    </source>
</reference>
<keyword evidence="8" id="KW-0282">Flagellum</keyword>
<evidence type="ECO:0000256" key="1">
    <source>
        <dbReference type="ARBA" id="ARBA00004651"/>
    </source>
</evidence>
<dbReference type="AlphaFoldDB" id="A0A7V8VB82"/>
<dbReference type="EMBL" id="JACEFB010000001">
    <property type="protein sequence ID" value="MBA2224833.1"/>
    <property type="molecule type" value="Genomic_DNA"/>
</dbReference>
<keyword evidence="9" id="KW-1185">Reference proteome</keyword>
<feature type="transmembrane region" description="Helical" evidence="7">
    <location>
        <begin position="180"/>
        <end position="202"/>
    </location>
</feature>
<keyword evidence="6 7" id="KW-0472">Membrane</keyword>
<dbReference type="PANTHER" id="PTHR30065:SF8">
    <property type="entry name" value="FLAGELLAR BIOSYNTHETIC PROTEIN FLIR"/>
    <property type="match status" value="1"/>
</dbReference>
<evidence type="ECO:0000256" key="3">
    <source>
        <dbReference type="ARBA" id="ARBA00022475"/>
    </source>
</evidence>
<dbReference type="PANTHER" id="PTHR30065">
    <property type="entry name" value="FLAGELLAR BIOSYNTHETIC PROTEIN FLIR"/>
    <property type="match status" value="1"/>
</dbReference>
<evidence type="ECO:0000256" key="2">
    <source>
        <dbReference type="ARBA" id="ARBA00009772"/>
    </source>
</evidence>
<comment type="caution">
    <text evidence="8">The sequence shown here is derived from an EMBL/GenBank/DDBJ whole genome shotgun (WGS) entry which is preliminary data.</text>
</comment>
<dbReference type="GO" id="GO:0005886">
    <property type="term" value="C:plasma membrane"/>
    <property type="evidence" value="ECO:0007669"/>
    <property type="project" value="UniProtKB-SubCell"/>
</dbReference>
<evidence type="ECO:0000313" key="9">
    <source>
        <dbReference type="Proteomes" id="UP000542342"/>
    </source>
</evidence>
<keyword evidence="4 7" id="KW-0812">Transmembrane</keyword>
<comment type="similarity">
    <text evidence="2">Belongs to the FliR/MopE/SpaR family.</text>
</comment>
<feature type="transmembrane region" description="Helical" evidence="7">
    <location>
        <begin position="121"/>
        <end position="138"/>
    </location>
</feature>
<feature type="transmembrane region" description="Helical" evidence="7">
    <location>
        <begin position="209"/>
        <end position="231"/>
    </location>
</feature>
<comment type="subcellular location">
    <subcellularLocation>
        <location evidence="1">Cell membrane</location>
        <topology evidence="1">Multi-pass membrane protein</topology>
    </subcellularLocation>
</comment>
<dbReference type="GO" id="GO:0006605">
    <property type="term" value="P:protein targeting"/>
    <property type="evidence" value="ECO:0007669"/>
    <property type="project" value="InterPro"/>
</dbReference>
<protein>
    <submittedName>
        <fullName evidence="8">Flagellar biosynthetic protein FliR</fullName>
    </submittedName>
</protein>
<keyword evidence="8" id="KW-0969">Cilium</keyword>
<evidence type="ECO:0000256" key="5">
    <source>
        <dbReference type="ARBA" id="ARBA00022989"/>
    </source>
</evidence>
<keyword evidence="3" id="KW-1003">Cell membrane</keyword>
<dbReference type="InterPro" id="IPR002010">
    <property type="entry name" value="T3SS_IM_R"/>
</dbReference>
<keyword evidence="5 7" id="KW-1133">Transmembrane helix</keyword>
<dbReference type="Pfam" id="PF01311">
    <property type="entry name" value="Bac_export_1"/>
    <property type="match status" value="1"/>
</dbReference>
<evidence type="ECO:0000256" key="7">
    <source>
        <dbReference type="SAM" id="Phobius"/>
    </source>
</evidence>
<gene>
    <name evidence="8" type="ORF">H0921_01505</name>
</gene>
<proteinExistence type="inferred from homology"/>
<dbReference type="Proteomes" id="UP000542342">
    <property type="component" value="Unassembled WGS sequence"/>
</dbReference>
<accession>A0A7V8VB82</accession>